<evidence type="ECO:0000313" key="3">
    <source>
        <dbReference type="EMBL" id="UJO11954.1"/>
    </source>
</evidence>
<reference evidence="3" key="2">
    <citation type="journal article" date="2022" name="Microb. Genom.">
        <title>A chromosome-scale genome assembly of the tomato pathogen Cladosporium fulvum reveals a compartmentalized genome architecture and the presence of a dispensable chromosome.</title>
        <authorList>
            <person name="Zaccaron A.Z."/>
            <person name="Chen L.H."/>
            <person name="Samaras A."/>
            <person name="Stergiopoulos I."/>
        </authorList>
    </citation>
    <scope>NUCLEOTIDE SEQUENCE</scope>
    <source>
        <strain evidence="3">Race5_Kim</strain>
    </source>
</reference>
<proteinExistence type="predicted"/>
<evidence type="ECO:0000259" key="2">
    <source>
        <dbReference type="PROSITE" id="PS50888"/>
    </source>
</evidence>
<accession>A0A9Q8P3M2</accession>
<dbReference type="RefSeq" id="XP_047756320.1">
    <property type="nucleotide sequence ID" value="XM_047900255.1"/>
</dbReference>
<dbReference type="EMBL" id="CP090163">
    <property type="protein sequence ID" value="UJO11954.1"/>
    <property type="molecule type" value="Genomic_DNA"/>
</dbReference>
<dbReference type="PANTHER" id="PTHR47336">
    <property type="entry name" value="TRANSCRIPTION FACTOR HMS1-RELATED"/>
    <property type="match status" value="1"/>
</dbReference>
<sequence length="250" mass="27495">MYTDASTLSMDAHLFPSTFGNSDYMHPDGSNGDFLFSHHGVWNPEATFNPGVYYGDMSGYGPMMVYDAPMQCSLNVAPSFQIDTLPVAEQRPIGSSGQKRKSRSSTKPVVQKRQKQSNSQRSSVSSSSSPKSIVSDSIAPTAPSCRAHYAVEKRYRTTLNDRYAALARLVSQTETQEICRTENKDWEVPPKLDSSPSSGDDKGPCKRQSKTTTLSAAIDTIALLDRCCMRKAQELQSLREQYRALSAAGN</sequence>
<feature type="region of interest" description="Disordered" evidence="1">
    <location>
        <begin position="178"/>
        <end position="208"/>
    </location>
</feature>
<dbReference type="InterPro" id="IPR052099">
    <property type="entry name" value="Regulatory_TF_Diverse"/>
</dbReference>
<dbReference type="PANTHER" id="PTHR47336:SF2">
    <property type="entry name" value="TRANSCRIPTION FACTOR HMS1-RELATED"/>
    <property type="match status" value="1"/>
</dbReference>
<dbReference type="InterPro" id="IPR036638">
    <property type="entry name" value="HLH_DNA-bd_sf"/>
</dbReference>
<protein>
    <recommendedName>
        <fullName evidence="2">BHLH domain-containing protein</fullName>
    </recommendedName>
</protein>
<feature type="compositionally biased region" description="Basic and acidic residues" evidence="1">
    <location>
        <begin position="178"/>
        <end position="190"/>
    </location>
</feature>
<feature type="compositionally biased region" description="Low complexity" evidence="1">
    <location>
        <begin position="116"/>
        <end position="137"/>
    </location>
</feature>
<reference evidence="3" key="1">
    <citation type="submission" date="2021-12" db="EMBL/GenBank/DDBJ databases">
        <authorList>
            <person name="Zaccaron A."/>
            <person name="Stergiopoulos I."/>
        </authorList>
    </citation>
    <scope>NUCLEOTIDE SEQUENCE</scope>
    <source>
        <strain evidence="3">Race5_Kim</strain>
    </source>
</reference>
<dbReference type="GeneID" id="71980985"/>
<dbReference type="GO" id="GO:0046983">
    <property type="term" value="F:protein dimerization activity"/>
    <property type="evidence" value="ECO:0007669"/>
    <property type="project" value="InterPro"/>
</dbReference>
<dbReference type="AlphaFoldDB" id="A0A9Q8P3M2"/>
<organism evidence="3 4">
    <name type="scientific">Passalora fulva</name>
    <name type="common">Tomato leaf mold</name>
    <name type="synonym">Cladosporium fulvum</name>
    <dbReference type="NCBI Taxonomy" id="5499"/>
    <lineage>
        <taxon>Eukaryota</taxon>
        <taxon>Fungi</taxon>
        <taxon>Dikarya</taxon>
        <taxon>Ascomycota</taxon>
        <taxon>Pezizomycotina</taxon>
        <taxon>Dothideomycetes</taxon>
        <taxon>Dothideomycetidae</taxon>
        <taxon>Mycosphaerellales</taxon>
        <taxon>Mycosphaerellaceae</taxon>
        <taxon>Fulvia</taxon>
    </lineage>
</organism>
<name>A0A9Q8P3M2_PASFU</name>
<dbReference type="Gene3D" id="4.10.280.10">
    <property type="entry name" value="Helix-loop-helix DNA-binding domain"/>
    <property type="match status" value="1"/>
</dbReference>
<dbReference type="Proteomes" id="UP000756132">
    <property type="component" value="Chromosome 1"/>
</dbReference>
<gene>
    <name evidence="3" type="ORF">CLAFUR5_01107</name>
</gene>
<dbReference type="KEGG" id="ffu:CLAFUR5_01107"/>
<dbReference type="OrthoDB" id="4778783at2759"/>
<feature type="compositionally biased region" description="Basic residues" evidence="1">
    <location>
        <begin position="98"/>
        <end position="115"/>
    </location>
</feature>
<feature type="region of interest" description="Disordered" evidence="1">
    <location>
        <begin position="89"/>
        <end position="139"/>
    </location>
</feature>
<feature type="domain" description="BHLH" evidence="2">
    <location>
        <begin position="143"/>
        <end position="224"/>
    </location>
</feature>
<keyword evidence="4" id="KW-1185">Reference proteome</keyword>
<dbReference type="InterPro" id="IPR011598">
    <property type="entry name" value="bHLH_dom"/>
</dbReference>
<dbReference type="SUPFAM" id="SSF47459">
    <property type="entry name" value="HLH, helix-loop-helix DNA-binding domain"/>
    <property type="match status" value="1"/>
</dbReference>
<evidence type="ECO:0000313" key="4">
    <source>
        <dbReference type="Proteomes" id="UP000756132"/>
    </source>
</evidence>
<dbReference type="PROSITE" id="PS50888">
    <property type="entry name" value="BHLH"/>
    <property type="match status" value="1"/>
</dbReference>
<dbReference type="Pfam" id="PF00010">
    <property type="entry name" value="HLH"/>
    <property type="match status" value="1"/>
</dbReference>
<evidence type="ECO:0000256" key="1">
    <source>
        <dbReference type="SAM" id="MobiDB-lite"/>
    </source>
</evidence>
<dbReference type="OMA" id="PCKRQSK"/>